<feature type="domain" description="Cation-transporting P-type ATPase C-terminal" evidence="2">
    <location>
        <begin position="2"/>
        <end position="38"/>
    </location>
</feature>
<proteinExistence type="predicted"/>
<dbReference type="Pfam" id="PF00689">
    <property type="entry name" value="Cation_ATPase_C"/>
    <property type="match status" value="1"/>
</dbReference>
<dbReference type="SUPFAM" id="SSF81665">
    <property type="entry name" value="Calcium ATPase, transmembrane domain M"/>
    <property type="match status" value="1"/>
</dbReference>
<protein>
    <recommendedName>
        <fullName evidence="2">Cation-transporting P-type ATPase C-terminal domain-containing protein</fullName>
    </recommendedName>
</protein>
<comment type="caution">
    <text evidence="3">The sequence shown here is derived from an EMBL/GenBank/DDBJ whole genome shotgun (WGS) entry which is preliminary data.</text>
</comment>
<evidence type="ECO:0000259" key="2">
    <source>
        <dbReference type="Pfam" id="PF00689"/>
    </source>
</evidence>
<keyword evidence="1" id="KW-1133">Transmembrane helix</keyword>
<keyword evidence="1" id="KW-0472">Membrane</keyword>
<name>A0ABS8Z2K2_9PSEU</name>
<dbReference type="InterPro" id="IPR023298">
    <property type="entry name" value="ATPase_P-typ_TM_dom_sf"/>
</dbReference>
<evidence type="ECO:0000256" key="1">
    <source>
        <dbReference type="SAM" id="Phobius"/>
    </source>
</evidence>
<sequence length="50" mass="5478">MPVLKTLFHTAPLDVGGWLLILAVSVAAFVVVEVDKLIWRRPKGTFGPMS</sequence>
<dbReference type="EMBL" id="JAJVCN010000001">
    <property type="protein sequence ID" value="MCE7002075.1"/>
    <property type="molecule type" value="Genomic_DNA"/>
</dbReference>
<dbReference type="Proteomes" id="UP001521150">
    <property type="component" value="Unassembled WGS sequence"/>
</dbReference>
<keyword evidence="4" id="KW-1185">Reference proteome</keyword>
<evidence type="ECO:0000313" key="3">
    <source>
        <dbReference type="EMBL" id="MCE7002075.1"/>
    </source>
</evidence>
<dbReference type="RefSeq" id="WP_233723113.1">
    <property type="nucleotide sequence ID" value="NZ_JAJVCN010000001.1"/>
</dbReference>
<evidence type="ECO:0000313" key="4">
    <source>
        <dbReference type="Proteomes" id="UP001521150"/>
    </source>
</evidence>
<organism evidence="3 4">
    <name type="scientific">Kibdelosporangium philippinense</name>
    <dbReference type="NCBI Taxonomy" id="211113"/>
    <lineage>
        <taxon>Bacteria</taxon>
        <taxon>Bacillati</taxon>
        <taxon>Actinomycetota</taxon>
        <taxon>Actinomycetes</taxon>
        <taxon>Pseudonocardiales</taxon>
        <taxon>Pseudonocardiaceae</taxon>
        <taxon>Kibdelosporangium</taxon>
    </lineage>
</organism>
<reference evidence="3 4" key="1">
    <citation type="submission" date="2021-12" db="EMBL/GenBank/DDBJ databases">
        <title>Genome sequence of Kibdelosporangium philippinense ATCC 49844.</title>
        <authorList>
            <person name="Fedorov E.A."/>
            <person name="Omeragic M."/>
            <person name="Shalygina K.F."/>
            <person name="Maclea K.S."/>
        </authorList>
    </citation>
    <scope>NUCLEOTIDE SEQUENCE [LARGE SCALE GENOMIC DNA]</scope>
    <source>
        <strain evidence="3 4">ATCC 49844</strain>
    </source>
</reference>
<feature type="transmembrane region" description="Helical" evidence="1">
    <location>
        <begin position="15"/>
        <end position="34"/>
    </location>
</feature>
<accession>A0ABS8Z2K2</accession>
<keyword evidence="1" id="KW-0812">Transmembrane</keyword>
<dbReference type="Gene3D" id="1.20.1110.10">
    <property type="entry name" value="Calcium-transporting ATPase, transmembrane domain"/>
    <property type="match status" value="1"/>
</dbReference>
<gene>
    <name evidence="3" type="ORF">LWC34_04430</name>
</gene>
<dbReference type="InterPro" id="IPR006068">
    <property type="entry name" value="ATPase_P-typ_cation-transptr_C"/>
</dbReference>